<proteinExistence type="predicted"/>
<evidence type="ECO:0000313" key="1">
    <source>
        <dbReference type="EMBL" id="CBA73807.1"/>
    </source>
</evidence>
<protein>
    <submittedName>
        <fullName evidence="1">Uncharacterized protein</fullName>
    </submittedName>
</protein>
<accession>D2U0G0</accession>
<dbReference type="EMBL" id="FN545207">
    <property type="protein sequence ID" value="CBA73807.1"/>
    <property type="molecule type" value="Genomic_DNA"/>
</dbReference>
<name>D2U0G0_9GAMM</name>
<sequence length="166" mass="18556">MNKGFVMNVNFQKCALVFGAMFLLNACSVPVSKKMNNKVNDKTASQTNKNGAPIVNNQSSIPARNYIEKKGMLFDGITIASSNNECVDRFNFLKEANGGKYQQYSNDYNKISRDYTFLNVNKNIMDKDSKELLSMTLSTKLDTLCSKVQFSGFQSVKEKVKALSSI</sequence>
<organism evidence="1">
    <name type="scientific">Arsenophonus nasoniae</name>
    <name type="common">son-killer infecting Nasonia vitripennis</name>
    <dbReference type="NCBI Taxonomy" id="638"/>
    <lineage>
        <taxon>Bacteria</taxon>
        <taxon>Pseudomonadati</taxon>
        <taxon>Pseudomonadota</taxon>
        <taxon>Gammaproteobacteria</taxon>
        <taxon>Enterobacterales</taxon>
        <taxon>Morganellaceae</taxon>
        <taxon>Arsenophonus</taxon>
    </lineage>
</organism>
<reference evidence="1" key="1">
    <citation type="journal article" date="2010" name="Insect Mol. Biol.">
        <title>The draft genome sequence of Arsenophonus nasoniae, son-killer bacterium of Nasonia vitripennis, reveals genes associated with virulence and symbiosis.</title>
        <authorList>
            <person name="Wilkes T."/>
            <person name="Darby A.C."/>
            <person name="Choi J."/>
            <person name="Colborne J.K."/>
            <person name="Werren J.H."/>
            <person name="Hurst G.D.D."/>
        </authorList>
    </citation>
    <scope>NUCLEOTIDE SEQUENCE</scope>
</reference>
<gene>
    <name evidence="1" type="ORF">ARN_19800</name>
</gene>
<dbReference type="AlphaFoldDB" id="D2U0G0"/>